<keyword evidence="2" id="KW-1185">Reference proteome</keyword>
<dbReference type="EMBL" id="AP014957">
    <property type="protein sequence ID" value="BAS75923.1"/>
    <property type="molecule type" value="Genomic_DNA"/>
</dbReference>
<accession>A0A0P0VC21</accession>
<dbReference type="InParanoid" id="A0A0P0VC21"/>
<dbReference type="PaxDb" id="39947-A0A0P0VC21"/>
<protein>
    <submittedName>
        <fullName evidence="1">Os01g0919950 protein</fullName>
    </submittedName>
</protein>
<organism evidence="1 2">
    <name type="scientific">Oryza sativa subsp. japonica</name>
    <name type="common">Rice</name>
    <dbReference type="NCBI Taxonomy" id="39947"/>
    <lineage>
        <taxon>Eukaryota</taxon>
        <taxon>Viridiplantae</taxon>
        <taxon>Streptophyta</taxon>
        <taxon>Embryophyta</taxon>
        <taxon>Tracheophyta</taxon>
        <taxon>Spermatophyta</taxon>
        <taxon>Magnoliopsida</taxon>
        <taxon>Liliopsida</taxon>
        <taxon>Poales</taxon>
        <taxon>Poaceae</taxon>
        <taxon>BOP clade</taxon>
        <taxon>Oryzoideae</taxon>
        <taxon>Oryzeae</taxon>
        <taxon>Oryzinae</taxon>
        <taxon>Oryza</taxon>
        <taxon>Oryza sativa</taxon>
    </lineage>
</organism>
<dbReference type="Gramene" id="Os01t0919950-00">
    <property type="protein sequence ID" value="Os01t0919950-00"/>
    <property type="gene ID" value="Os01g0919950"/>
</dbReference>
<dbReference type="Proteomes" id="UP000059680">
    <property type="component" value="Chromosome 1"/>
</dbReference>
<gene>
    <name evidence="1" type="ordered locus">Os01g0919950</name>
    <name evidence="1" type="ORF">OSNPB_010919950</name>
</gene>
<evidence type="ECO:0000313" key="1">
    <source>
        <dbReference type="EMBL" id="BAS75923.1"/>
    </source>
</evidence>
<name>A0A0P0VC21_ORYSJ</name>
<sequence>MPVLLSSPCPCPNSPGSGACTCFISDTIESVKHSLVRRKSFLRNHVSNQTNKIIIRNFLGTFSKFFDFIMKPI</sequence>
<proteinExistence type="predicted"/>
<evidence type="ECO:0000313" key="2">
    <source>
        <dbReference type="Proteomes" id="UP000059680"/>
    </source>
</evidence>
<reference evidence="2" key="1">
    <citation type="journal article" date="2005" name="Nature">
        <title>The map-based sequence of the rice genome.</title>
        <authorList>
            <consortium name="International rice genome sequencing project (IRGSP)"/>
            <person name="Matsumoto T."/>
            <person name="Wu J."/>
            <person name="Kanamori H."/>
            <person name="Katayose Y."/>
            <person name="Fujisawa M."/>
            <person name="Namiki N."/>
            <person name="Mizuno H."/>
            <person name="Yamamoto K."/>
            <person name="Antonio B.A."/>
            <person name="Baba T."/>
            <person name="Sakata K."/>
            <person name="Nagamura Y."/>
            <person name="Aoki H."/>
            <person name="Arikawa K."/>
            <person name="Arita K."/>
            <person name="Bito T."/>
            <person name="Chiden Y."/>
            <person name="Fujitsuka N."/>
            <person name="Fukunaka R."/>
            <person name="Hamada M."/>
            <person name="Harada C."/>
            <person name="Hayashi A."/>
            <person name="Hijishita S."/>
            <person name="Honda M."/>
            <person name="Hosokawa S."/>
            <person name="Ichikawa Y."/>
            <person name="Idonuma A."/>
            <person name="Iijima M."/>
            <person name="Ikeda M."/>
            <person name="Ikeno M."/>
            <person name="Ito K."/>
            <person name="Ito S."/>
            <person name="Ito T."/>
            <person name="Ito Y."/>
            <person name="Ito Y."/>
            <person name="Iwabuchi A."/>
            <person name="Kamiya K."/>
            <person name="Karasawa W."/>
            <person name="Kurita K."/>
            <person name="Katagiri S."/>
            <person name="Kikuta A."/>
            <person name="Kobayashi H."/>
            <person name="Kobayashi N."/>
            <person name="Machita K."/>
            <person name="Maehara T."/>
            <person name="Masukawa M."/>
            <person name="Mizubayashi T."/>
            <person name="Mukai Y."/>
            <person name="Nagasaki H."/>
            <person name="Nagata Y."/>
            <person name="Naito S."/>
            <person name="Nakashima M."/>
            <person name="Nakama Y."/>
            <person name="Nakamichi Y."/>
            <person name="Nakamura M."/>
            <person name="Meguro A."/>
            <person name="Negishi M."/>
            <person name="Ohta I."/>
            <person name="Ohta T."/>
            <person name="Okamoto M."/>
            <person name="Ono N."/>
            <person name="Saji S."/>
            <person name="Sakaguchi M."/>
            <person name="Sakai K."/>
            <person name="Shibata M."/>
            <person name="Shimokawa T."/>
            <person name="Song J."/>
            <person name="Takazaki Y."/>
            <person name="Terasawa K."/>
            <person name="Tsugane M."/>
            <person name="Tsuji K."/>
            <person name="Ueda S."/>
            <person name="Waki K."/>
            <person name="Yamagata H."/>
            <person name="Yamamoto M."/>
            <person name="Yamamoto S."/>
            <person name="Yamane H."/>
            <person name="Yoshiki S."/>
            <person name="Yoshihara R."/>
            <person name="Yukawa K."/>
            <person name="Zhong H."/>
            <person name="Yano M."/>
            <person name="Yuan Q."/>
            <person name="Ouyang S."/>
            <person name="Liu J."/>
            <person name="Jones K.M."/>
            <person name="Gansberger K."/>
            <person name="Moffat K."/>
            <person name="Hill J."/>
            <person name="Bera J."/>
            <person name="Fadrosh D."/>
            <person name="Jin S."/>
            <person name="Johri S."/>
            <person name="Kim M."/>
            <person name="Overton L."/>
            <person name="Reardon M."/>
            <person name="Tsitrin T."/>
            <person name="Vuong H."/>
            <person name="Weaver B."/>
            <person name="Ciecko A."/>
            <person name="Tallon L."/>
            <person name="Jackson J."/>
            <person name="Pai G."/>
            <person name="Aken S.V."/>
            <person name="Utterback T."/>
            <person name="Reidmuller S."/>
            <person name="Feldblyum T."/>
            <person name="Hsiao J."/>
            <person name="Zismann V."/>
            <person name="Iobst S."/>
            <person name="de Vazeille A.R."/>
            <person name="Buell C.R."/>
            <person name="Ying K."/>
            <person name="Li Y."/>
            <person name="Lu T."/>
            <person name="Huang Y."/>
            <person name="Zhao Q."/>
            <person name="Feng Q."/>
            <person name="Zhang L."/>
            <person name="Zhu J."/>
            <person name="Weng Q."/>
            <person name="Mu J."/>
            <person name="Lu Y."/>
            <person name="Fan D."/>
            <person name="Liu Y."/>
            <person name="Guan J."/>
            <person name="Zhang Y."/>
            <person name="Yu S."/>
            <person name="Liu X."/>
            <person name="Zhang Y."/>
            <person name="Hong G."/>
            <person name="Han B."/>
            <person name="Choisne N."/>
            <person name="Demange N."/>
            <person name="Orjeda G."/>
            <person name="Samain S."/>
            <person name="Cattolico L."/>
            <person name="Pelletier E."/>
            <person name="Couloux A."/>
            <person name="Segurens B."/>
            <person name="Wincker P."/>
            <person name="D'Hont A."/>
            <person name="Scarpelli C."/>
            <person name="Weissenbach J."/>
            <person name="Salanoubat M."/>
            <person name="Quetier F."/>
            <person name="Yu Y."/>
            <person name="Kim H.R."/>
            <person name="Rambo T."/>
            <person name="Currie J."/>
            <person name="Collura K."/>
            <person name="Luo M."/>
            <person name="Yang T."/>
            <person name="Ammiraju J.S.S."/>
            <person name="Engler F."/>
            <person name="Soderlund C."/>
            <person name="Wing R.A."/>
            <person name="Palmer L.E."/>
            <person name="de la Bastide M."/>
            <person name="Spiegel L."/>
            <person name="Nascimento L."/>
            <person name="Zutavern T."/>
            <person name="O'Shaughnessy A."/>
            <person name="Dike S."/>
            <person name="Dedhia N."/>
            <person name="Preston R."/>
            <person name="Balija V."/>
            <person name="McCombie W.R."/>
            <person name="Chow T."/>
            <person name="Chen H."/>
            <person name="Chung M."/>
            <person name="Chen C."/>
            <person name="Shaw J."/>
            <person name="Wu H."/>
            <person name="Hsiao K."/>
            <person name="Chao Y."/>
            <person name="Chu M."/>
            <person name="Cheng C."/>
            <person name="Hour A."/>
            <person name="Lee P."/>
            <person name="Lin S."/>
            <person name="Lin Y."/>
            <person name="Liou J."/>
            <person name="Liu S."/>
            <person name="Hsing Y."/>
            <person name="Raghuvanshi S."/>
            <person name="Mohanty A."/>
            <person name="Bharti A.K."/>
            <person name="Gaur A."/>
            <person name="Gupta V."/>
            <person name="Kumar D."/>
            <person name="Ravi V."/>
            <person name="Vij S."/>
            <person name="Kapur A."/>
            <person name="Khurana P."/>
            <person name="Khurana P."/>
            <person name="Khurana J.P."/>
            <person name="Tyagi A.K."/>
            <person name="Gaikwad K."/>
            <person name="Singh A."/>
            <person name="Dalal V."/>
            <person name="Srivastava S."/>
            <person name="Dixit A."/>
            <person name="Pal A.K."/>
            <person name="Ghazi I.A."/>
            <person name="Yadav M."/>
            <person name="Pandit A."/>
            <person name="Bhargava A."/>
            <person name="Sureshbabu K."/>
            <person name="Batra K."/>
            <person name="Sharma T.R."/>
            <person name="Mohapatra T."/>
            <person name="Singh N.K."/>
            <person name="Messing J."/>
            <person name="Nelson A.B."/>
            <person name="Fuks G."/>
            <person name="Kavchok S."/>
            <person name="Keizer G."/>
            <person name="Linton E."/>
            <person name="Llaca V."/>
            <person name="Song R."/>
            <person name="Tanyolac B."/>
            <person name="Young S."/>
            <person name="Ho-Il K."/>
            <person name="Hahn J.H."/>
            <person name="Sangsakoo G."/>
            <person name="Vanavichit A."/>
            <person name="de Mattos Luiz.A.T."/>
            <person name="Zimmer P.D."/>
            <person name="Malone G."/>
            <person name="Dellagostin O."/>
            <person name="de Oliveira A.C."/>
            <person name="Bevan M."/>
            <person name="Bancroft I."/>
            <person name="Minx P."/>
            <person name="Cordum H."/>
            <person name="Wilson R."/>
            <person name="Cheng Z."/>
            <person name="Jin W."/>
            <person name="Jiang J."/>
            <person name="Leong S.A."/>
            <person name="Iwama H."/>
            <person name="Gojobori T."/>
            <person name="Itoh T."/>
            <person name="Niimura Y."/>
            <person name="Fujii Y."/>
            <person name="Habara T."/>
            <person name="Sakai H."/>
            <person name="Sato Y."/>
            <person name="Wilson G."/>
            <person name="Kumar K."/>
            <person name="McCouch S."/>
            <person name="Juretic N."/>
            <person name="Hoen D."/>
            <person name="Wright S."/>
            <person name="Bruskiewich R."/>
            <person name="Bureau T."/>
            <person name="Miyao A."/>
            <person name="Hirochika H."/>
            <person name="Nishikawa T."/>
            <person name="Kadowaki K."/>
            <person name="Sugiura M."/>
            <person name="Burr B."/>
            <person name="Sasaki T."/>
        </authorList>
    </citation>
    <scope>NUCLEOTIDE SEQUENCE [LARGE SCALE GENOMIC DNA]</scope>
    <source>
        <strain evidence="2">cv. Nipponbare</strain>
    </source>
</reference>
<reference evidence="1 2" key="2">
    <citation type="journal article" date="2013" name="Plant Cell Physiol.">
        <title>Rice Annotation Project Database (RAP-DB): an integrative and interactive database for rice genomics.</title>
        <authorList>
            <person name="Sakai H."/>
            <person name="Lee S.S."/>
            <person name="Tanaka T."/>
            <person name="Numa H."/>
            <person name="Kim J."/>
            <person name="Kawahara Y."/>
            <person name="Wakimoto H."/>
            <person name="Yang C.C."/>
            <person name="Iwamoto M."/>
            <person name="Abe T."/>
            <person name="Yamada Y."/>
            <person name="Muto A."/>
            <person name="Inokuchi H."/>
            <person name="Ikemura T."/>
            <person name="Matsumoto T."/>
            <person name="Sasaki T."/>
            <person name="Itoh T."/>
        </authorList>
    </citation>
    <scope>NUCLEOTIDE SEQUENCE [LARGE SCALE GENOMIC DNA]</scope>
    <source>
        <strain evidence="2">cv. Nipponbare</strain>
    </source>
</reference>
<dbReference type="AlphaFoldDB" id="A0A0P0VC21"/>
<reference evidence="1 2" key="3">
    <citation type="journal article" date="2013" name="Rice">
        <title>Improvement of the Oryza sativa Nipponbare reference genome using next generation sequence and optical map data.</title>
        <authorList>
            <person name="Kawahara Y."/>
            <person name="de la Bastide M."/>
            <person name="Hamilton J.P."/>
            <person name="Kanamori H."/>
            <person name="McCombie W.R."/>
            <person name="Ouyang S."/>
            <person name="Schwartz D.C."/>
            <person name="Tanaka T."/>
            <person name="Wu J."/>
            <person name="Zhou S."/>
            <person name="Childs K.L."/>
            <person name="Davidson R.M."/>
            <person name="Lin H."/>
            <person name="Quesada-Ocampo L."/>
            <person name="Vaillancourt B."/>
            <person name="Sakai H."/>
            <person name="Lee S.S."/>
            <person name="Kim J."/>
            <person name="Numa H."/>
            <person name="Itoh T."/>
            <person name="Buell C.R."/>
            <person name="Matsumoto T."/>
        </authorList>
    </citation>
    <scope>NUCLEOTIDE SEQUENCE [LARGE SCALE GENOMIC DNA]</scope>
    <source>
        <strain evidence="2">cv. Nipponbare</strain>
    </source>
</reference>